<feature type="compositionally biased region" description="Basic and acidic residues" evidence="2">
    <location>
        <begin position="2169"/>
        <end position="2187"/>
    </location>
</feature>
<feature type="compositionally biased region" description="Polar residues" evidence="2">
    <location>
        <begin position="2002"/>
        <end position="2011"/>
    </location>
</feature>
<protein>
    <submittedName>
        <fullName evidence="4">Uncharacterized protein LOC112464951 isoform X1</fullName>
    </submittedName>
</protein>
<feature type="region of interest" description="Disordered" evidence="2">
    <location>
        <begin position="530"/>
        <end position="587"/>
    </location>
</feature>
<dbReference type="SMART" id="SM00320">
    <property type="entry name" value="WD40"/>
    <property type="match status" value="5"/>
</dbReference>
<proteinExistence type="predicted"/>
<dbReference type="GO" id="GO:0017124">
    <property type="term" value="F:SH3 domain binding"/>
    <property type="evidence" value="ECO:0007669"/>
    <property type="project" value="TreeGrafter"/>
</dbReference>
<feature type="compositionally biased region" description="Basic and acidic residues" evidence="2">
    <location>
        <begin position="3631"/>
        <end position="3648"/>
    </location>
</feature>
<feature type="region of interest" description="Disordered" evidence="2">
    <location>
        <begin position="1890"/>
        <end position="1915"/>
    </location>
</feature>
<dbReference type="InterPro" id="IPR015943">
    <property type="entry name" value="WD40/YVTN_repeat-like_dom_sf"/>
</dbReference>
<feature type="region of interest" description="Disordered" evidence="2">
    <location>
        <begin position="2348"/>
        <end position="2370"/>
    </location>
</feature>
<feature type="region of interest" description="Disordered" evidence="2">
    <location>
        <begin position="2763"/>
        <end position="2786"/>
    </location>
</feature>
<reference evidence="4" key="1">
    <citation type="submission" date="2025-08" db="UniProtKB">
        <authorList>
            <consortium name="RefSeq"/>
        </authorList>
    </citation>
    <scope>IDENTIFICATION</scope>
    <source>
        <tissue evidence="4">Whole body</tissue>
    </source>
</reference>
<feature type="region of interest" description="Disordered" evidence="2">
    <location>
        <begin position="2377"/>
        <end position="2396"/>
    </location>
</feature>
<dbReference type="SUPFAM" id="SSF50978">
    <property type="entry name" value="WD40 repeat-like"/>
    <property type="match status" value="1"/>
</dbReference>
<keyword evidence="3" id="KW-1185">Reference proteome</keyword>
<feature type="compositionally biased region" description="Polar residues" evidence="2">
    <location>
        <begin position="3439"/>
        <end position="3461"/>
    </location>
</feature>
<dbReference type="PANTHER" id="PTHR14435:SF2">
    <property type="entry name" value="ZINC FINGER PROTEIN 106"/>
    <property type="match status" value="1"/>
</dbReference>
<dbReference type="Gene3D" id="2.130.10.10">
    <property type="entry name" value="YVTN repeat-like/Quinoprotein amine dehydrogenase"/>
    <property type="match status" value="2"/>
</dbReference>
<feature type="compositionally biased region" description="Low complexity" evidence="2">
    <location>
        <begin position="1377"/>
        <end position="1403"/>
    </location>
</feature>
<feature type="compositionally biased region" description="Polar residues" evidence="2">
    <location>
        <begin position="3068"/>
        <end position="3080"/>
    </location>
</feature>
<feature type="region of interest" description="Disordered" evidence="2">
    <location>
        <begin position="2141"/>
        <end position="2189"/>
    </location>
</feature>
<feature type="compositionally biased region" description="Basic residues" evidence="2">
    <location>
        <begin position="1324"/>
        <end position="1333"/>
    </location>
</feature>
<gene>
    <name evidence="4" type="primary">LOC112464951</name>
</gene>
<feature type="compositionally biased region" description="Polar residues" evidence="2">
    <location>
        <begin position="530"/>
        <end position="544"/>
    </location>
</feature>
<feature type="compositionally biased region" description="Basic and acidic residues" evidence="2">
    <location>
        <begin position="1730"/>
        <end position="1744"/>
    </location>
</feature>
<dbReference type="GO" id="GO:0016020">
    <property type="term" value="C:membrane"/>
    <property type="evidence" value="ECO:0007669"/>
    <property type="project" value="TreeGrafter"/>
</dbReference>
<feature type="compositionally biased region" description="Basic and acidic residues" evidence="2">
    <location>
        <begin position="3019"/>
        <end position="3053"/>
    </location>
</feature>
<feature type="region of interest" description="Disordered" evidence="2">
    <location>
        <begin position="1730"/>
        <end position="1762"/>
    </location>
</feature>
<dbReference type="GeneID" id="112464951"/>
<feature type="region of interest" description="Disordered" evidence="2">
    <location>
        <begin position="3383"/>
        <end position="3681"/>
    </location>
</feature>
<feature type="compositionally biased region" description="Polar residues" evidence="2">
    <location>
        <begin position="3649"/>
        <end position="3663"/>
    </location>
</feature>
<sequence length="4144" mass="464062">MFFQSHPLRGAPPFRSGSDGRRRFCTFDVRFPTPNILPVSLDYDEDIDLASCSLQAETDQDGTAPQLPLLGSEEERQQKITETADRLKQKLFSFSSKTTDVWSEDVPIDLAEDDCIENRIPVVVGYKSSELKLTYNDLKDIGKINPDNANLDNAQHATDVFNITNNTNNDVILDENENGSHLVIPSDQMTNLENVPDDNACLETDNWEFQEQIYNSNILEQSNLHGDNNIELLQSDIQYQYDVPPAIILQDQDDQQQDTLQEIREYPTNATEIEEYPMDATEIREYPMDATEIGEYPTDATEIREYPTDAAEIREYPTDATEIGKYPTDATEIVEYPTDATKIGEYPTDATEIGEYPTDATEIREYPTDATGIGEYPTDATEIGKYPTDATEIREYPTDATEIGEYPTDATEIGKYPTDATEIREYPMDATEIGEYPTDATKEQEESETLNLPTVSFPIDSVDQNILLKENEERPQNEELLTNFEVQENVLNSHVHAENSNGSNSALIQPALADVSANNVALDNQLPKVQENSFHSPPNLSPHTEQVLPVDFDPTTPPPILLKQDQPPRILPPYSIPPDLPPLFDPTAPPPNIKCLLGSTVPHEDANPAWNNAQNPMPAAYTNIDVHTGLNTHGGFMLQQLPLEMSNQNNVFLPPHVDSVNFSPIFPMPLNSQSGINTHVPPILPQIHATPLTYVSPSSLPELSSSPDLSYSVNKDDVLDDMQEAMKFAKEMTNITGKTDESSKSSSKSSVSVNPVSDVESIALPPGKPRAKTSKKKTKEDNTCSKKKIVPEEQSTADHLSSEETIQDANAKSKDVELMMEQDRPKVVFNLNNKTKMINTKTARQENIEKRNGMTHSVESEKTRAVPSVTKKNTLRRRESKESKEGEKNLKRNENNSKSTILFESIANQAATLPHKKPQKDIHTEKSQSSNVSLYSKINAQKSRSCIEKNENSNMETSWKNKIISRFLKMSTNDIYNMVNNTSLRKFNIIMKRLVKEKKSTLSLEMRQAEDEKMKMYDQQEFMKQLNAMLDTDAIVSVTDLPTEFIHHLNEVLQLDVQPDNHAESATASSSQCHSENTNYVFSSVTHATECANKTTTSNDVSQEYVRNKGHTTKMSYNKDVHTRSDEKALMTACVQVHNVKSNDLNLKDDTCNTIVDNDPISSNLLTLQHDLDDIFSEVTKKNQIPAAVKERKRFSMAQQNAKKFDVGAMERSVEREALLEDDTAYRLENCPRWDEKCDRWKRKEQEDPHAYRNLTKEEWEARYGTTESGTMLLETRDTLLEMRDTLLETRDTLLETQMNPTPSFCTKRIAVNNKKLSSGGNLRGRKFYPRRRYSSESSKHPSNTRHRSLEKDKHKKSRRHSDDRGHSTGYLEHIINTDSNSSNSNSSSSSSTSSNSSSSTDNANVAKLLRVIKENEKVAKKMSLNEAIRDEVNAEIERERKSRKSRKNRKSRKRRKARMRRKRQNKKMTSSSDSSSEKDDEEADDADKLLTESEIKKEIVENQITQEVIVKEELDIGQEAIIENAEFASASSLVMENKAAYLLSASQNKLESPLAHEIPLAIVNPTQLYAEDRLPTASPTQPKTKAQLKQMPETSDMNDNKVPLNVFTCIPEDWSTVALANFSECTEDLNRACRTADVDCNQDKVVLSTEGASKSARLQLNETPCTLAELSTKIKDANEISASDNDVSRVSTVATSASSVSGVSPVSTVNQKQGASKKIDIKTYYERAKERRMNEKSEPKRPAENPAISTRKNSLTPKATEPEVAVNKSTFISTYSGPILDPRLVSRLAVPCVTNNKDDTAQSTSGKNIRQKEKPMAKESTIAELAPRRPEEKNSNHIVDGDSGVKKINQNKSKAKVSPAASNIKVISNVVVTSKIITPRSKKLAEIRESVADKQSQSKVSSDSKRFKNIRSEGSKELKLKKELAMEQKAKKKSAAASKSVGLVSTKVHFPLEKTTRAEEVAQEKKIDNTGNINKIKTERIQSIDSRESKVNDSNIKMEPSTISSGNTDNNADELPRDIKPKERSSNFNVVKRENAEKTVSNIDVDTRKHSSKTPRDKETRYVKRAKNIASTEIANKKDRSARKICNAVPELDVSTASKIALEVPENKTSIVKINKKDSSKIQEADAAKDTELSFNYADQSQIKKSNDRDLSESTINRDTSGISKLEAMSRSDSIDKEDRRSKEDQLLINIKTNDSKEDNMEFNIPDTYKSASVTEDKSRVKKIAGTSASNKNFQEQQGTTSLDSVGSPFKGFLQETMIDFEQPNIFNQLDEVNANKDKILLDDCNVNYATRIAGCKGVKIEGRRDYETLETGTDYANDANVNASENFCITFDNVLLAADKECTTSEKRDKSDLAATDESGEGRVRKSSSEIVEAALRDEDNDIDEGGETDRPLMNKEGYASCAGLVIKESMFINEEEIIQGEARTKDLASKLKTTTDPSLSDALETTISDDALRLPDSHGVDHLDNHIYLEANISAEKAPCDKLPGFDSDEHLDNDMFLDLDDRLQGTATFDNKDDECVHFPVQEESPPYNITPAITPETTMITQITPCADLSKPEDCKLDLKHISSSDNDTLAEASAEQSPTDTSRTLKLNIRTKAALKEATNFIWKSPNNVPTENKEVTIEIDKTQQMSEACLNYQTSAWNIDGQNNIKTHALETPNDTTAQDFVNVNTISSTQNGSCDQSVYKDIDVNHDGKSVTSPSGNIEKRLHSGMLRNPVVELRKMKELDELLEKRRQQNSEKINERAYESQRKHNGTILHKLKDKRQMKCRSKETSNKTSLVKRLKKMKQSGRIAATTREAILARMLEIDLEMRKLSNEKLKLHEILRNDVLPTEDSVTNSSVILRTREDDTVAGQSQVPSTLISQNSEISHTKQIKNAPSSRSSLKERKRISSRNSEDDELFSYRSAQPVHQKTKMPVIRWKKKPRLEQTIRREEEGREDEKKEEEDLDEMTEQQTSTSVSRKVEDSTVDAVLSEDIIQKPESNDAVDHETREEKITGKSDKEESACDIDLKRAICSDKSTADKNADDRSDLQDLAKGETERAKYFDIDKRNVISPPDEAAKAEATKANSQPPSKQVHSTPERLSIYSDDSTWNSLVQNTASEIHENRKATGLVLLDETLKKEQARSRKMRAEVRKMKAEVRKKKKQQLDNFLRTVNNLTMEEEELPLSKLYIRKLRQKRDLIDSLSQKKEDTDLVVDPNILKSMDEMINAVVENKESLYEPQLEAPASEDIPATSNVSPVLQSDNQFYVDAEANANSDWPCREKENVEEVALRQDSNDVPGADGSNHVFKAVSQDKIPFHDERNRMEPDSSITPEETLIENHSLDCERDHSKDSNNITSRSFDIKVSVPKILIKDDFSLELSQKFKDTEGAVVGTGLVDSTTNILSSNPERSEEKDKSSRDSSQAIKSIVEENKKDEKDETKDKPAVDADEREETVDSVSNAPQSVPQLSNAKSGYSDISENEESGDSVASNRNNKIATRDTHDSSVSESTGEKTDTKQKKSDAESEQLSNDAIALKQDCQSMENTAAEEEEKSNPENKSRAFEKILDHDQSNGSSIPIDLTSERSEESNDTSIEQKSSLEHTSTSTISFDKATAKSGEPSKKLRRKHDNSAPVRRSARNSSETVRSSRVKEVDADSNSSERDSSVLHETNFTTRSRSKSPTWAMPDEKVTSNGRKNRVARKVQNVIRRKVISRKAKSKKEIVSLAKHSDMITESTASNNSTVANAKKRKQHTEEQIKNCKVRLIDCKPALLKYVKPEVLDRLGIIAVNPCAPSDTSSTQHTTSNQNTVISIAASSKSFFFPEKPCDKATPEVELLEEKPIKESSDKDLTQEPVSQAPEIDGEESAKMQYTVHKGPILDIKVFKNSFLAASEDSKIYRYSQTSNEILNIYKGHKSAVTCLYICKSDITGVNKELMYSGSLDGTLRCYDISSGELIKNPAQINSPIQCMDQAWGIIFIGTKSGHVSRFQIKTSATKGSTISFSDKSVLALKATNEGPRKILIVASRNQPIAIRDALNGLFLRTISGQKNHTVYSLLRHNNLIYCGTSSRSINVFDFTTGEQAIQYDAGVGIVCMRLYKHLLFAGCYDGNIYVFNINNHKLVCSIHGPGNMLLSIEVVNNKIIAGSKDKRLHSWEMPTQVRALL</sequence>
<dbReference type="Pfam" id="PF00400">
    <property type="entry name" value="WD40"/>
    <property type="match status" value="1"/>
</dbReference>
<name>A0A6J1R565_9HYME</name>
<feature type="region of interest" description="Disordered" evidence="2">
    <location>
        <begin position="847"/>
        <end position="900"/>
    </location>
</feature>
<feature type="compositionally biased region" description="Basic residues" evidence="2">
    <location>
        <begin position="1442"/>
        <end position="1467"/>
    </location>
</feature>
<feature type="compositionally biased region" description="Polar residues" evidence="2">
    <location>
        <begin position="2154"/>
        <end position="2164"/>
    </location>
</feature>
<feature type="compositionally biased region" description="Polar residues" evidence="2">
    <location>
        <begin position="3470"/>
        <end position="3479"/>
    </location>
</feature>
<feature type="compositionally biased region" description="Basic and acidic residues" evidence="2">
    <location>
        <begin position="3535"/>
        <end position="3553"/>
    </location>
</feature>
<keyword evidence="1" id="KW-0175">Coiled coil</keyword>
<feature type="compositionally biased region" description="Basic and acidic residues" evidence="2">
    <location>
        <begin position="3411"/>
        <end position="3431"/>
    </location>
</feature>
<feature type="compositionally biased region" description="Acidic residues" evidence="2">
    <location>
        <begin position="2943"/>
        <end position="2953"/>
    </location>
</feature>
<feature type="compositionally biased region" description="Polar residues" evidence="2">
    <location>
        <begin position="3573"/>
        <end position="3591"/>
    </location>
</feature>
<dbReference type="OrthoDB" id="10002522at2759"/>
<feature type="compositionally biased region" description="Low complexity" evidence="2">
    <location>
        <begin position="744"/>
        <end position="761"/>
    </location>
</feature>
<dbReference type="InterPro" id="IPR036322">
    <property type="entry name" value="WD40_repeat_dom_sf"/>
</dbReference>
<dbReference type="GO" id="GO:0005829">
    <property type="term" value="C:cytosol"/>
    <property type="evidence" value="ECO:0007669"/>
    <property type="project" value="TreeGrafter"/>
</dbReference>
<feature type="region of interest" description="Disordered" evidence="2">
    <location>
        <begin position="1985"/>
        <end position="2021"/>
    </location>
</feature>
<feature type="coiled-coil region" evidence="1">
    <location>
        <begin position="3121"/>
        <end position="3163"/>
    </location>
</feature>
<feature type="compositionally biased region" description="Polar residues" evidence="2">
    <location>
        <begin position="793"/>
        <end position="807"/>
    </location>
</feature>
<feature type="compositionally biased region" description="Basic and acidic residues" evidence="2">
    <location>
        <begin position="2931"/>
        <end position="2942"/>
    </location>
</feature>
<accession>A0A6J1R565</accession>
<feature type="compositionally biased region" description="Basic and acidic residues" evidence="2">
    <location>
        <begin position="3392"/>
        <end position="3402"/>
    </location>
</feature>
<feature type="region of interest" description="Disordered" evidence="2">
    <location>
        <begin position="1316"/>
        <end position="1403"/>
    </location>
</feature>
<feature type="region of interest" description="Disordered" evidence="2">
    <location>
        <begin position="3019"/>
        <end position="3083"/>
    </location>
</feature>
<dbReference type="InterPro" id="IPR001680">
    <property type="entry name" value="WD40_rpt"/>
</dbReference>
<dbReference type="PANTHER" id="PTHR14435">
    <property type="entry name" value="ZINC FINGER PROTEIN 106"/>
    <property type="match status" value="1"/>
</dbReference>
<feature type="region of interest" description="Disordered" evidence="2">
    <location>
        <begin position="1438"/>
        <end position="1487"/>
    </location>
</feature>
<feature type="compositionally biased region" description="Pro residues" evidence="2">
    <location>
        <begin position="569"/>
        <end position="587"/>
    </location>
</feature>
<evidence type="ECO:0000313" key="4">
    <source>
        <dbReference type="RefSeq" id="XP_024888025.1"/>
    </source>
</evidence>
<feature type="region of interest" description="Disordered" evidence="2">
    <location>
        <begin position="1576"/>
        <end position="1598"/>
    </location>
</feature>
<feature type="region of interest" description="Disordered" evidence="2">
    <location>
        <begin position="912"/>
        <end position="935"/>
    </location>
</feature>
<feature type="region of interest" description="Disordered" evidence="2">
    <location>
        <begin position="2867"/>
        <end position="2916"/>
    </location>
</feature>
<dbReference type="RefSeq" id="XP_024888025.1">
    <property type="nucleotide sequence ID" value="XM_025032257.1"/>
</dbReference>
<feature type="region of interest" description="Disordered" evidence="2">
    <location>
        <begin position="2931"/>
        <end position="3006"/>
    </location>
</feature>
<evidence type="ECO:0000256" key="1">
    <source>
        <dbReference type="SAM" id="Coils"/>
    </source>
</evidence>
<dbReference type="InterPro" id="IPR042622">
    <property type="entry name" value="Znf106"/>
</dbReference>
<feature type="compositionally biased region" description="Basic and acidic residues" evidence="2">
    <location>
        <begin position="3480"/>
        <end position="3506"/>
    </location>
</feature>
<organism evidence="3 4">
    <name type="scientific">Temnothorax curvispinosus</name>
    <dbReference type="NCBI Taxonomy" id="300111"/>
    <lineage>
        <taxon>Eukaryota</taxon>
        <taxon>Metazoa</taxon>
        <taxon>Ecdysozoa</taxon>
        <taxon>Arthropoda</taxon>
        <taxon>Hexapoda</taxon>
        <taxon>Insecta</taxon>
        <taxon>Pterygota</taxon>
        <taxon>Neoptera</taxon>
        <taxon>Endopterygota</taxon>
        <taxon>Hymenoptera</taxon>
        <taxon>Apocrita</taxon>
        <taxon>Aculeata</taxon>
        <taxon>Formicoidea</taxon>
        <taxon>Formicidae</taxon>
        <taxon>Myrmicinae</taxon>
        <taxon>Temnothorax</taxon>
    </lineage>
</organism>
<feature type="region of interest" description="Disordered" evidence="2">
    <location>
        <begin position="734"/>
        <end position="807"/>
    </location>
</feature>
<dbReference type="Proteomes" id="UP000504618">
    <property type="component" value="Unplaced"/>
</dbReference>
<evidence type="ECO:0000313" key="3">
    <source>
        <dbReference type="Proteomes" id="UP000504618"/>
    </source>
</evidence>
<feature type="region of interest" description="Disordered" evidence="2">
    <location>
        <begin position="1797"/>
        <end position="1820"/>
    </location>
</feature>
<feature type="compositionally biased region" description="Basic and acidic residues" evidence="2">
    <location>
        <begin position="2978"/>
        <end position="3006"/>
    </location>
</feature>
<feature type="compositionally biased region" description="Basic and acidic residues" evidence="2">
    <location>
        <begin position="2765"/>
        <end position="2776"/>
    </location>
</feature>
<feature type="compositionally biased region" description="Basic and acidic residues" evidence="2">
    <location>
        <begin position="847"/>
        <end position="864"/>
    </location>
</feature>
<feature type="compositionally biased region" description="Basic and acidic residues" evidence="2">
    <location>
        <begin position="876"/>
        <end position="895"/>
    </location>
</feature>
<evidence type="ECO:0000256" key="2">
    <source>
        <dbReference type="SAM" id="MobiDB-lite"/>
    </source>
</evidence>
<feature type="compositionally biased region" description="Polar residues" evidence="2">
    <location>
        <begin position="1748"/>
        <end position="1758"/>
    </location>
</feature>
<feature type="compositionally biased region" description="Basic and acidic residues" evidence="2">
    <location>
        <begin position="1903"/>
        <end position="1915"/>
    </location>
</feature>
<dbReference type="GO" id="GO:0003723">
    <property type="term" value="F:RNA binding"/>
    <property type="evidence" value="ECO:0007669"/>
    <property type="project" value="InterPro"/>
</dbReference>